<evidence type="ECO:0000313" key="2">
    <source>
        <dbReference type="EMBL" id="GJJ68991.1"/>
    </source>
</evidence>
<dbReference type="EMBL" id="BQFW01000002">
    <property type="protein sequence ID" value="GJJ68991.1"/>
    <property type="molecule type" value="Genomic_DNA"/>
</dbReference>
<reference evidence="2" key="1">
    <citation type="submission" date="2021-11" db="EMBL/GenBank/DDBJ databases">
        <authorList>
            <person name="Herlambang A."/>
            <person name="Guo Y."/>
            <person name="Takashima Y."/>
            <person name="Nishizawa T."/>
        </authorList>
    </citation>
    <scope>NUCLEOTIDE SEQUENCE</scope>
    <source>
        <strain evidence="2">E1425</strain>
    </source>
</reference>
<sequence length="218" mass="23692">MRACLSDRLRAIDSWIKEIQRETHAPFSSSSPPVLPSSLSAWSSSNVRNQVDSSHAIVTSSEPPIEAIQELDAASTILFNEPYADLQELDAASTILFSEPDGVANLEEQQAASTSELDGDVTFQELDSASTILVSEPDVDLHELDTAPAILFSESDVDLEELDAGSTILFRNALNVHDRAGQFSMGLTLGTRDNSPIKSNQRRSKRPCSSRSVSGWND</sequence>
<dbReference type="AlphaFoldDB" id="A0A9P3H2M8"/>
<dbReference type="Proteomes" id="UP000827284">
    <property type="component" value="Unassembled WGS sequence"/>
</dbReference>
<accession>A0A9P3H2M8</accession>
<gene>
    <name evidence="2" type="ORF">EMPS_01337</name>
</gene>
<protein>
    <submittedName>
        <fullName evidence="2">Uncharacterized protein</fullName>
    </submittedName>
</protein>
<evidence type="ECO:0000313" key="3">
    <source>
        <dbReference type="Proteomes" id="UP000827284"/>
    </source>
</evidence>
<name>A0A9P3H2M8_9FUNG</name>
<proteinExistence type="predicted"/>
<comment type="caution">
    <text evidence="2">The sequence shown here is derived from an EMBL/GenBank/DDBJ whole genome shotgun (WGS) entry which is preliminary data.</text>
</comment>
<evidence type="ECO:0000256" key="1">
    <source>
        <dbReference type="SAM" id="MobiDB-lite"/>
    </source>
</evidence>
<keyword evidence="3" id="KW-1185">Reference proteome</keyword>
<feature type="compositionally biased region" description="Polar residues" evidence="1">
    <location>
        <begin position="209"/>
        <end position="218"/>
    </location>
</feature>
<feature type="region of interest" description="Disordered" evidence="1">
    <location>
        <begin position="191"/>
        <end position="218"/>
    </location>
</feature>
<organism evidence="2 3">
    <name type="scientific">Entomortierella parvispora</name>
    <dbReference type="NCBI Taxonomy" id="205924"/>
    <lineage>
        <taxon>Eukaryota</taxon>
        <taxon>Fungi</taxon>
        <taxon>Fungi incertae sedis</taxon>
        <taxon>Mucoromycota</taxon>
        <taxon>Mortierellomycotina</taxon>
        <taxon>Mortierellomycetes</taxon>
        <taxon>Mortierellales</taxon>
        <taxon>Mortierellaceae</taxon>
        <taxon>Entomortierella</taxon>
    </lineage>
</organism>
<reference evidence="2" key="2">
    <citation type="journal article" date="2022" name="Microbiol. Resour. Announc.">
        <title>Whole-Genome Sequence of Entomortierella parvispora E1425, a Mucoromycotan Fungus Associated with Burkholderiaceae-Related Endosymbiotic Bacteria.</title>
        <authorList>
            <person name="Herlambang A."/>
            <person name="Guo Y."/>
            <person name="Takashima Y."/>
            <person name="Narisawa K."/>
            <person name="Ohta H."/>
            <person name="Nishizawa T."/>
        </authorList>
    </citation>
    <scope>NUCLEOTIDE SEQUENCE</scope>
    <source>
        <strain evidence="2">E1425</strain>
    </source>
</reference>